<dbReference type="EMBL" id="JBEDNQ010000001">
    <property type="protein sequence ID" value="MEQ3549406.1"/>
    <property type="molecule type" value="Genomic_DNA"/>
</dbReference>
<dbReference type="RefSeq" id="WP_349296482.1">
    <property type="nucleotide sequence ID" value="NZ_JBEDNQ010000001.1"/>
</dbReference>
<name>A0ABV1K4N2_9PSEU</name>
<keyword evidence="3" id="KW-1185">Reference proteome</keyword>
<gene>
    <name evidence="2" type="ORF">WIS52_02885</name>
</gene>
<sequence length="311" mass="33299">MTGHHPPAQDATPLPGTRFVDVRGTRIRVRESGDPDGEPVLLLHGIGRSLEDWDPQHPHLIRYRVVAADLAGFGYSGRPAGPATLAGLADTAVATLDAVGVTGPAHLMGNSLGGAVALLASVRHPDRAASLLLADPAGFGPEVTPALRVLGVPVLGRWLLGRFDERAARNTERSVFVDPALVTEERVARALEIGRRPEHAETFAEIATELGTVRGVRPGWRRALLTAAARAPKPTLVVWGERDLILPVGQLRTATRELPHVRTHVFGRVGHMPQIEAPERFAELAATHLDGATTQLRRRTSISSDTRAGTV</sequence>
<feature type="domain" description="AB hydrolase-1" evidence="1">
    <location>
        <begin position="39"/>
        <end position="278"/>
    </location>
</feature>
<keyword evidence="2" id="KW-0378">Hydrolase</keyword>
<accession>A0ABV1K4N2</accession>
<dbReference type="GO" id="GO:0016787">
    <property type="term" value="F:hydrolase activity"/>
    <property type="evidence" value="ECO:0007669"/>
    <property type="project" value="UniProtKB-KW"/>
</dbReference>
<dbReference type="Pfam" id="PF00561">
    <property type="entry name" value="Abhydrolase_1"/>
    <property type="match status" value="1"/>
</dbReference>
<dbReference type="Gene3D" id="3.40.50.1820">
    <property type="entry name" value="alpha/beta hydrolase"/>
    <property type="match status" value="1"/>
</dbReference>
<dbReference type="Proteomes" id="UP001494902">
    <property type="component" value="Unassembled WGS sequence"/>
</dbReference>
<dbReference type="PRINTS" id="PR00111">
    <property type="entry name" value="ABHYDROLASE"/>
</dbReference>
<evidence type="ECO:0000313" key="3">
    <source>
        <dbReference type="Proteomes" id="UP001494902"/>
    </source>
</evidence>
<dbReference type="PANTHER" id="PTHR43689">
    <property type="entry name" value="HYDROLASE"/>
    <property type="match status" value="1"/>
</dbReference>
<dbReference type="SUPFAM" id="SSF53474">
    <property type="entry name" value="alpha/beta-Hydrolases"/>
    <property type="match status" value="1"/>
</dbReference>
<organism evidence="2 3">
    <name type="scientific">Pseudonocardia nematodicida</name>
    <dbReference type="NCBI Taxonomy" id="1206997"/>
    <lineage>
        <taxon>Bacteria</taxon>
        <taxon>Bacillati</taxon>
        <taxon>Actinomycetota</taxon>
        <taxon>Actinomycetes</taxon>
        <taxon>Pseudonocardiales</taxon>
        <taxon>Pseudonocardiaceae</taxon>
        <taxon>Pseudonocardia</taxon>
    </lineage>
</organism>
<dbReference type="InterPro" id="IPR029058">
    <property type="entry name" value="AB_hydrolase_fold"/>
</dbReference>
<protein>
    <submittedName>
        <fullName evidence="2">Alpha/beta fold hydrolase</fullName>
    </submittedName>
</protein>
<proteinExistence type="predicted"/>
<evidence type="ECO:0000259" key="1">
    <source>
        <dbReference type="Pfam" id="PF00561"/>
    </source>
</evidence>
<dbReference type="PANTHER" id="PTHR43689:SF8">
    <property type="entry name" value="ALPHA_BETA-HYDROLASES SUPERFAMILY PROTEIN"/>
    <property type="match status" value="1"/>
</dbReference>
<reference evidence="2 3" key="1">
    <citation type="submission" date="2024-03" db="EMBL/GenBank/DDBJ databases">
        <title>Draft genome sequence of Pseudonocardia nematodicida JCM 31783.</title>
        <authorList>
            <person name="Butdee W."/>
            <person name="Duangmal K."/>
        </authorList>
    </citation>
    <scope>NUCLEOTIDE SEQUENCE [LARGE SCALE GENOMIC DNA]</scope>
    <source>
        <strain evidence="2 3">JCM 31783</strain>
    </source>
</reference>
<evidence type="ECO:0000313" key="2">
    <source>
        <dbReference type="EMBL" id="MEQ3549406.1"/>
    </source>
</evidence>
<comment type="caution">
    <text evidence="2">The sequence shown here is derived from an EMBL/GenBank/DDBJ whole genome shotgun (WGS) entry which is preliminary data.</text>
</comment>
<dbReference type="InterPro" id="IPR000073">
    <property type="entry name" value="AB_hydrolase_1"/>
</dbReference>